<evidence type="ECO:0000313" key="3">
    <source>
        <dbReference type="Proteomes" id="UP000320393"/>
    </source>
</evidence>
<organism evidence="2 3">
    <name type="scientific">Candidatus Segetimicrobium genomatis</name>
    <dbReference type="NCBI Taxonomy" id="2569760"/>
    <lineage>
        <taxon>Bacteria</taxon>
        <taxon>Bacillati</taxon>
        <taxon>Candidatus Sysuimicrobiota</taxon>
        <taxon>Candidatus Sysuimicrobiia</taxon>
        <taxon>Candidatus Sysuimicrobiales</taxon>
        <taxon>Candidatus Segetimicrobiaceae</taxon>
        <taxon>Candidatus Segetimicrobium</taxon>
    </lineage>
</organism>
<sequence>MTTTSEQTAAPPETSSAAAPLPQETLQFFAGDELRARVFIDKYALRDSDGQILERTPVEMWRR</sequence>
<dbReference type="AlphaFoldDB" id="A0A537M0A8"/>
<protein>
    <submittedName>
        <fullName evidence="2">Uncharacterized protein</fullName>
    </submittedName>
</protein>
<proteinExistence type="predicted"/>
<dbReference type="Proteomes" id="UP000320393">
    <property type="component" value="Unassembled WGS sequence"/>
</dbReference>
<reference evidence="2 3" key="1">
    <citation type="journal article" date="2019" name="Nat. Microbiol.">
        <title>Mediterranean grassland soil C-N compound turnover is dependent on rainfall and depth, and is mediated by genomically divergent microorganisms.</title>
        <authorList>
            <person name="Diamond S."/>
            <person name="Andeer P.F."/>
            <person name="Li Z."/>
            <person name="Crits-Christoph A."/>
            <person name="Burstein D."/>
            <person name="Anantharaman K."/>
            <person name="Lane K.R."/>
            <person name="Thomas B.C."/>
            <person name="Pan C."/>
            <person name="Northen T.R."/>
            <person name="Banfield J.F."/>
        </authorList>
    </citation>
    <scope>NUCLEOTIDE SEQUENCE [LARGE SCALE GENOMIC DNA]</scope>
    <source>
        <strain evidence="2">NP_5</strain>
    </source>
</reference>
<name>A0A537M0A8_9BACT</name>
<dbReference type="EMBL" id="VBAM01000153">
    <property type="protein sequence ID" value="TMJ13713.1"/>
    <property type="molecule type" value="Genomic_DNA"/>
</dbReference>
<feature type="compositionally biased region" description="Low complexity" evidence="1">
    <location>
        <begin position="8"/>
        <end position="22"/>
    </location>
</feature>
<comment type="caution">
    <text evidence="2">The sequence shown here is derived from an EMBL/GenBank/DDBJ whole genome shotgun (WGS) entry which is preliminary data.</text>
</comment>
<accession>A0A537M0A8</accession>
<feature type="region of interest" description="Disordered" evidence="1">
    <location>
        <begin position="1"/>
        <end position="22"/>
    </location>
</feature>
<evidence type="ECO:0000256" key="1">
    <source>
        <dbReference type="SAM" id="MobiDB-lite"/>
    </source>
</evidence>
<feature type="non-terminal residue" evidence="2">
    <location>
        <position position="63"/>
    </location>
</feature>
<evidence type="ECO:0000313" key="2">
    <source>
        <dbReference type="EMBL" id="TMJ13713.1"/>
    </source>
</evidence>
<gene>
    <name evidence="2" type="ORF">E6H02_04820</name>
</gene>